<feature type="signal peptide" evidence="2">
    <location>
        <begin position="1"/>
        <end position="23"/>
    </location>
</feature>
<comment type="caution">
    <text evidence="3">The sequence shown here is derived from an EMBL/GenBank/DDBJ whole genome shotgun (WGS) entry which is preliminary data.</text>
</comment>
<feature type="region of interest" description="Disordered" evidence="1">
    <location>
        <begin position="33"/>
        <end position="70"/>
    </location>
</feature>
<evidence type="ECO:0008006" key="5">
    <source>
        <dbReference type="Google" id="ProtNLM"/>
    </source>
</evidence>
<dbReference type="EMBL" id="BAAAOR010000023">
    <property type="protein sequence ID" value="GAA1521252.1"/>
    <property type="molecule type" value="Genomic_DNA"/>
</dbReference>
<proteinExistence type="predicted"/>
<organism evidence="3 4">
    <name type="scientific">Nocardioides humi</name>
    <dbReference type="NCBI Taxonomy" id="449461"/>
    <lineage>
        <taxon>Bacteria</taxon>
        <taxon>Bacillati</taxon>
        <taxon>Actinomycetota</taxon>
        <taxon>Actinomycetes</taxon>
        <taxon>Propionibacteriales</taxon>
        <taxon>Nocardioidaceae</taxon>
        <taxon>Nocardioides</taxon>
    </lineage>
</organism>
<accession>A0ABN2ALT1</accession>
<dbReference type="PROSITE" id="PS51257">
    <property type="entry name" value="PROKAR_LIPOPROTEIN"/>
    <property type="match status" value="1"/>
</dbReference>
<sequence length="349" mass="37325">MLHRSLRRIVLLVGALAVASALSACSTTEPRLDRVGAEKADGPGDRTADEEDEGEDEHDGEDVPQDDGAGLQVVPGTEREAQELVDAAERKFLEEPSAEFEVWWIGGGEVETPIEGAFDAAQPATEVTLGMDEDNQYVMRLRGEDTWLRATVDGRSMDCWMHLTGGAVDGGPAGVPYQALLLFEPVALGRKVLTDGDRWSLENGYDRIGDRVVVELRLDEALPAVFPQPGGLAAKPLDPRARVRAVANVGVGGRYSSIEYDVADLFDALAASRGGVPEELRGLVAEPIMQDLQVEIRYHDYGSPVEVAAPPRAEVADFGSWSDLLAGIEDPAAREPGSAPSCDAALRGA</sequence>
<evidence type="ECO:0000313" key="3">
    <source>
        <dbReference type="EMBL" id="GAA1521252.1"/>
    </source>
</evidence>
<name>A0ABN2ALT1_9ACTN</name>
<keyword evidence="2" id="KW-0732">Signal</keyword>
<feature type="compositionally biased region" description="Basic and acidic residues" evidence="1">
    <location>
        <begin position="33"/>
        <end position="47"/>
    </location>
</feature>
<evidence type="ECO:0000256" key="1">
    <source>
        <dbReference type="SAM" id="MobiDB-lite"/>
    </source>
</evidence>
<keyword evidence="4" id="KW-1185">Reference proteome</keyword>
<dbReference type="RefSeq" id="WP_141006821.1">
    <property type="nucleotide sequence ID" value="NZ_BAAAOR010000023.1"/>
</dbReference>
<feature type="chain" id="PRO_5045512350" description="Lipoprotein" evidence="2">
    <location>
        <begin position="24"/>
        <end position="349"/>
    </location>
</feature>
<protein>
    <recommendedName>
        <fullName evidence="5">Lipoprotein</fullName>
    </recommendedName>
</protein>
<feature type="compositionally biased region" description="Acidic residues" evidence="1">
    <location>
        <begin position="48"/>
        <end position="65"/>
    </location>
</feature>
<evidence type="ECO:0000256" key="2">
    <source>
        <dbReference type="SAM" id="SignalP"/>
    </source>
</evidence>
<gene>
    <name evidence="3" type="ORF">GCM10009788_26390</name>
</gene>
<evidence type="ECO:0000313" key="4">
    <source>
        <dbReference type="Proteomes" id="UP001500842"/>
    </source>
</evidence>
<dbReference type="Proteomes" id="UP001500842">
    <property type="component" value="Unassembled WGS sequence"/>
</dbReference>
<reference evidence="3 4" key="1">
    <citation type="journal article" date="2019" name="Int. J. Syst. Evol. Microbiol.">
        <title>The Global Catalogue of Microorganisms (GCM) 10K type strain sequencing project: providing services to taxonomists for standard genome sequencing and annotation.</title>
        <authorList>
            <consortium name="The Broad Institute Genomics Platform"/>
            <consortium name="The Broad Institute Genome Sequencing Center for Infectious Disease"/>
            <person name="Wu L."/>
            <person name="Ma J."/>
        </authorList>
    </citation>
    <scope>NUCLEOTIDE SEQUENCE [LARGE SCALE GENOMIC DNA]</scope>
    <source>
        <strain evidence="3 4">JCM 14942</strain>
    </source>
</reference>